<keyword evidence="3" id="KW-1185">Reference proteome</keyword>
<keyword evidence="1" id="KW-0472">Membrane</keyword>
<organism evidence="2 3">
    <name type="scientific">Naasia aerilata</name>
    <dbReference type="NCBI Taxonomy" id="1162966"/>
    <lineage>
        <taxon>Bacteria</taxon>
        <taxon>Bacillati</taxon>
        <taxon>Actinomycetota</taxon>
        <taxon>Actinomycetes</taxon>
        <taxon>Micrococcales</taxon>
        <taxon>Microbacteriaceae</taxon>
        <taxon>Naasia</taxon>
    </lineage>
</organism>
<dbReference type="Proteomes" id="UP001321498">
    <property type="component" value="Chromosome"/>
</dbReference>
<protein>
    <submittedName>
        <fullName evidence="2">Uncharacterized protein</fullName>
    </submittedName>
</protein>
<feature type="transmembrane region" description="Helical" evidence="1">
    <location>
        <begin position="12"/>
        <end position="40"/>
    </location>
</feature>
<name>A0ABM8GC17_9MICO</name>
<accession>A0ABM8GC17</accession>
<evidence type="ECO:0000313" key="2">
    <source>
        <dbReference type="EMBL" id="BDZ45793.1"/>
    </source>
</evidence>
<evidence type="ECO:0000313" key="3">
    <source>
        <dbReference type="Proteomes" id="UP001321498"/>
    </source>
</evidence>
<dbReference type="EMBL" id="AP027731">
    <property type="protein sequence ID" value="BDZ45793.1"/>
    <property type="molecule type" value="Genomic_DNA"/>
</dbReference>
<sequence length="47" mass="4411">MSDPVGSAIGMAGAGAVAAALAMAAIIVAGAVAAIVHVGLRVLSPRR</sequence>
<gene>
    <name evidence="2" type="ORF">GCM10025866_17020</name>
</gene>
<keyword evidence="1" id="KW-0812">Transmembrane</keyword>
<evidence type="ECO:0000256" key="1">
    <source>
        <dbReference type="SAM" id="Phobius"/>
    </source>
</evidence>
<proteinExistence type="predicted"/>
<keyword evidence="1" id="KW-1133">Transmembrane helix</keyword>
<reference evidence="3" key="1">
    <citation type="journal article" date="2019" name="Int. J. Syst. Evol. Microbiol.">
        <title>The Global Catalogue of Microorganisms (GCM) 10K type strain sequencing project: providing services to taxonomists for standard genome sequencing and annotation.</title>
        <authorList>
            <consortium name="The Broad Institute Genomics Platform"/>
            <consortium name="The Broad Institute Genome Sequencing Center for Infectious Disease"/>
            <person name="Wu L."/>
            <person name="Ma J."/>
        </authorList>
    </citation>
    <scope>NUCLEOTIDE SEQUENCE [LARGE SCALE GENOMIC DNA]</scope>
    <source>
        <strain evidence="3">NBRC 108725</strain>
    </source>
</reference>
<dbReference type="RefSeq" id="WP_286279012.1">
    <property type="nucleotide sequence ID" value="NZ_AP027731.1"/>
</dbReference>